<dbReference type="InterPro" id="IPR032828">
    <property type="entry name" value="PolyA_RNA-bd"/>
</dbReference>
<dbReference type="PANTHER" id="PTHR46173">
    <property type="entry name" value="CCA TRNA NUCLEOTIDYLTRANSFERASE 1, MITOCHONDRIAL"/>
    <property type="match status" value="1"/>
</dbReference>
<dbReference type="GO" id="GO:0000166">
    <property type="term" value="F:nucleotide binding"/>
    <property type="evidence" value="ECO:0007669"/>
    <property type="project" value="UniProtKB-KW"/>
</dbReference>
<keyword evidence="6" id="KW-0479">Metal-binding</keyword>
<dbReference type="GO" id="GO:0000049">
    <property type="term" value="F:tRNA binding"/>
    <property type="evidence" value="ECO:0007669"/>
    <property type="project" value="TreeGrafter"/>
</dbReference>
<dbReference type="InParanoid" id="A0A0D2WS67"/>
<evidence type="ECO:0000313" key="12">
    <source>
        <dbReference type="EMBL" id="KJE94223.1"/>
    </source>
</evidence>
<gene>
    <name evidence="12" type="ORF">CAOG_004900</name>
</gene>
<dbReference type="CDD" id="cd05398">
    <property type="entry name" value="NT_ClassII-CCAase"/>
    <property type="match status" value="1"/>
</dbReference>
<evidence type="ECO:0000256" key="4">
    <source>
        <dbReference type="ARBA" id="ARBA00022694"/>
    </source>
</evidence>
<dbReference type="InterPro" id="IPR050264">
    <property type="entry name" value="Bact_CCA-adding_enz_type3_sf"/>
</dbReference>
<keyword evidence="8" id="KW-0460">Magnesium</keyword>
<keyword evidence="9" id="KW-0694">RNA-binding</keyword>
<evidence type="ECO:0000259" key="11">
    <source>
        <dbReference type="Pfam" id="PF12627"/>
    </source>
</evidence>
<dbReference type="AlphaFoldDB" id="A0A0D2WS67"/>
<dbReference type="EMBL" id="KE346366">
    <property type="protein sequence ID" value="KJE94223.1"/>
    <property type="molecule type" value="Genomic_DNA"/>
</dbReference>
<dbReference type="OrthoDB" id="445712at2759"/>
<dbReference type="eggNOG" id="KOG2159">
    <property type="taxonomic scope" value="Eukaryota"/>
</dbReference>
<reference evidence="13" key="1">
    <citation type="submission" date="2011-02" db="EMBL/GenBank/DDBJ databases">
        <title>The Genome Sequence of Capsaspora owczarzaki ATCC 30864.</title>
        <authorList>
            <person name="Russ C."/>
            <person name="Cuomo C."/>
            <person name="Burger G."/>
            <person name="Gray M.W."/>
            <person name="Holland P.W.H."/>
            <person name="King N."/>
            <person name="Lang F.B.F."/>
            <person name="Roger A.J."/>
            <person name="Ruiz-Trillo I."/>
            <person name="Young S.K."/>
            <person name="Zeng Q."/>
            <person name="Gargeya S."/>
            <person name="Alvarado L."/>
            <person name="Berlin A."/>
            <person name="Chapman S.B."/>
            <person name="Chen Z."/>
            <person name="Freedman E."/>
            <person name="Gellesch M."/>
            <person name="Goldberg J."/>
            <person name="Griggs A."/>
            <person name="Gujja S."/>
            <person name="Heilman E."/>
            <person name="Heiman D."/>
            <person name="Howarth C."/>
            <person name="Mehta T."/>
            <person name="Neiman D."/>
            <person name="Pearson M."/>
            <person name="Roberts A."/>
            <person name="Saif S."/>
            <person name="Shea T."/>
            <person name="Shenoy N."/>
            <person name="Sisk P."/>
            <person name="Stolte C."/>
            <person name="Sykes S."/>
            <person name="White J."/>
            <person name="Yandava C."/>
            <person name="Haas B."/>
            <person name="Nusbaum C."/>
            <person name="Birren B."/>
        </authorList>
    </citation>
    <scope>NUCLEOTIDE SEQUENCE</scope>
    <source>
        <strain evidence="13">ATCC 30864</strain>
    </source>
</reference>
<dbReference type="GO" id="GO:0046872">
    <property type="term" value="F:metal ion binding"/>
    <property type="evidence" value="ECO:0007669"/>
    <property type="project" value="UniProtKB-KW"/>
</dbReference>
<dbReference type="GO" id="GO:0016779">
    <property type="term" value="F:nucleotidyltransferase activity"/>
    <property type="evidence" value="ECO:0007669"/>
    <property type="project" value="UniProtKB-KW"/>
</dbReference>
<evidence type="ECO:0000259" key="10">
    <source>
        <dbReference type="Pfam" id="PF01743"/>
    </source>
</evidence>
<keyword evidence="13" id="KW-1185">Reference proteome</keyword>
<dbReference type="Gene3D" id="1.10.3090.10">
    <property type="entry name" value="cca-adding enzyme, domain 2"/>
    <property type="match status" value="1"/>
</dbReference>
<evidence type="ECO:0000256" key="7">
    <source>
        <dbReference type="ARBA" id="ARBA00022741"/>
    </source>
</evidence>
<dbReference type="GO" id="GO:0001680">
    <property type="term" value="P:tRNA 3'-terminal CCA addition"/>
    <property type="evidence" value="ECO:0007669"/>
    <property type="project" value="TreeGrafter"/>
</dbReference>
<organism evidence="12 13">
    <name type="scientific">Capsaspora owczarzaki (strain ATCC 30864)</name>
    <dbReference type="NCBI Taxonomy" id="595528"/>
    <lineage>
        <taxon>Eukaryota</taxon>
        <taxon>Filasterea</taxon>
        <taxon>Capsaspora</taxon>
    </lineage>
</organism>
<accession>A0A0D2WS67</accession>
<evidence type="ECO:0000256" key="6">
    <source>
        <dbReference type="ARBA" id="ARBA00022723"/>
    </source>
</evidence>
<dbReference type="SUPFAM" id="SSF81891">
    <property type="entry name" value="Poly A polymerase C-terminal region-like"/>
    <property type="match status" value="1"/>
</dbReference>
<dbReference type="InterPro" id="IPR002646">
    <property type="entry name" value="PolA_pol_head_dom"/>
</dbReference>
<comment type="cofactor">
    <cofactor evidence="1">
        <name>Mg(2+)</name>
        <dbReference type="ChEBI" id="CHEBI:18420"/>
    </cofactor>
</comment>
<dbReference type="Proteomes" id="UP000008743">
    <property type="component" value="Unassembled WGS sequence"/>
</dbReference>
<proteinExistence type="inferred from homology"/>
<protein>
    <submittedName>
        <fullName evidence="12">tRNA nucleotidyl transferase</fullName>
    </submittedName>
</protein>
<sequence length="641" mass="69676">MLVLLRHRLALSPLSRPRTAALASIAPIRTSALAAVTTATATATASRPLTRASSSCLAPSPPSLPTSRRFASHSASCSAFTAQNAAARLRNSSLSLLSLTASASASASASVHPARLLHSKPALLQMDLLPVAAELAGTPGAIGTLNCPLWHQVIGSSSLQEIHRVVTSHGYSIRIVGGAVRDLLMNIQPKDVDLATEALPDVLQHMFEEAGIRVIPTGLKHGTVTVVFERPPSAAEQQQVVDNGTDPVAAAAATTAAAGNPRKLYDQYEVTTLRVDKITDGRHAEVEFTSDWSLDAQRRDLRFNSMSIDFNGTVYDYFGGVQDLQNNHIAFVGTADLRIKEDYLRILRFFRFYGRMCDSLGQGNVSVEPGTLECIAENAPNLSGISAERIWLECSKILQQRSCPHTLEVMTRCGVANIIGLADLHQSVASSEIRLLQQLEMAVRHTTELALQLPPTDVADRWKEHAYIEMIRLSNIVKNEDSAAELALRWKLSNQQRDLLLFLVFNRHLVNEPDSAFARRLALDMLVDKVHPDWVAALVFPYVSPQEIYFANIPVFPLSGDVLAKSGVPKGKTMGLVLASTRQLWKNAGFQVSENELVQHALQVSGNPTLALQPDPSMQTVVNFGNLLRAKQKGSKQSGGH</sequence>
<evidence type="ECO:0000256" key="8">
    <source>
        <dbReference type="ARBA" id="ARBA00022842"/>
    </source>
</evidence>
<evidence type="ECO:0000256" key="9">
    <source>
        <dbReference type="RuleBase" id="RU003953"/>
    </source>
</evidence>
<dbReference type="STRING" id="595528.A0A0D2WS67"/>
<name>A0A0D2WS67_CAPO3</name>
<evidence type="ECO:0000256" key="5">
    <source>
        <dbReference type="ARBA" id="ARBA00022695"/>
    </source>
</evidence>
<dbReference type="GO" id="GO:1990180">
    <property type="term" value="P:mitochondrial tRNA 3'-end processing"/>
    <property type="evidence" value="ECO:0007669"/>
    <property type="project" value="TreeGrafter"/>
</dbReference>
<keyword evidence="7" id="KW-0547">Nucleotide-binding</keyword>
<dbReference type="Gene3D" id="3.30.460.10">
    <property type="entry name" value="Beta Polymerase, domain 2"/>
    <property type="match status" value="1"/>
</dbReference>
<feature type="domain" description="tRNA nucleotidyltransferase/poly(A) polymerase RNA and SrmB- binding" evidence="11">
    <location>
        <begin position="366"/>
        <end position="419"/>
    </location>
</feature>
<feature type="domain" description="Poly A polymerase head" evidence="10">
    <location>
        <begin position="266"/>
        <end position="329"/>
    </location>
</feature>
<evidence type="ECO:0000313" key="13">
    <source>
        <dbReference type="Proteomes" id="UP000008743"/>
    </source>
</evidence>
<dbReference type="RefSeq" id="XP_004347651.2">
    <property type="nucleotide sequence ID" value="XM_004347601.2"/>
</dbReference>
<feature type="domain" description="Poly A polymerase head" evidence="10">
    <location>
        <begin position="173"/>
        <end position="230"/>
    </location>
</feature>
<dbReference type="Pfam" id="PF01743">
    <property type="entry name" value="PolyA_pol"/>
    <property type="match status" value="2"/>
</dbReference>
<evidence type="ECO:0000256" key="3">
    <source>
        <dbReference type="ARBA" id="ARBA00022679"/>
    </source>
</evidence>
<dbReference type="GO" id="GO:0005739">
    <property type="term" value="C:mitochondrion"/>
    <property type="evidence" value="ECO:0007669"/>
    <property type="project" value="TreeGrafter"/>
</dbReference>
<dbReference type="PhylomeDB" id="A0A0D2WS67"/>
<keyword evidence="4" id="KW-0819">tRNA processing</keyword>
<comment type="similarity">
    <text evidence="2 9">Belongs to the tRNA nucleotidyltransferase/poly(A) polymerase family.</text>
</comment>
<evidence type="ECO:0000256" key="2">
    <source>
        <dbReference type="ARBA" id="ARBA00007265"/>
    </source>
</evidence>
<dbReference type="SUPFAM" id="SSF81301">
    <property type="entry name" value="Nucleotidyltransferase"/>
    <property type="match status" value="1"/>
</dbReference>
<dbReference type="Pfam" id="PF12627">
    <property type="entry name" value="PolyA_pol_RNAbd"/>
    <property type="match status" value="1"/>
</dbReference>
<dbReference type="PANTHER" id="PTHR46173:SF1">
    <property type="entry name" value="CCA TRNA NUCLEOTIDYLTRANSFERASE 1, MITOCHONDRIAL"/>
    <property type="match status" value="1"/>
</dbReference>
<keyword evidence="5" id="KW-0548">Nucleotidyltransferase</keyword>
<evidence type="ECO:0000256" key="1">
    <source>
        <dbReference type="ARBA" id="ARBA00001946"/>
    </source>
</evidence>
<dbReference type="InterPro" id="IPR043519">
    <property type="entry name" value="NT_sf"/>
</dbReference>
<keyword evidence="3 9" id="KW-0808">Transferase</keyword>